<feature type="coiled-coil region" evidence="1">
    <location>
        <begin position="84"/>
        <end position="111"/>
    </location>
</feature>
<dbReference type="Pfam" id="PF01471">
    <property type="entry name" value="PG_binding_1"/>
    <property type="match status" value="1"/>
</dbReference>
<keyword evidence="5" id="KW-1185">Reference proteome</keyword>
<dbReference type="InterPro" id="IPR049945">
    <property type="entry name" value="AAA_22"/>
</dbReference>
<evidence type="ECO:0000313" key="5">
    <source>
        <dbReference type="Proteomes" id="UP000243359"/>
    </source>
</evidence>
<dbReference type="AlphaFoldDB" id="A0A1H1RUA4"/>
<evidence type="ECO:0000259" key="3">
    <source>
        <dbReference type="SMART" id="SM00382"/>
    </source>
</evidence>
<dbReference type="SUPFAM" id="SSF47090">
    <property type="entry name" value="PGBD-like"/>
    <property type="match status" value="1"/>
</dbReference>
<feature type="compositionally biased region" description="Low complexity" evidence="2">
    <location>
        <begin position="323"/>
        <end position="346"/>
    </location>
</feature>
<dbReference type="STRING" id="1392877.SAMN05216221_1718"/>
<dbReference type="InterPro" id="IPR003593">
    <property type="entry name" value="AAA+_ATPase"/>
</dbReference>
<reference evidence="5" key="1">
    <citation type="submission" date="2016-10" db="EMBL/GenBank/DDBJ databases">
        <authorList>
            <person name="Varghese N."/>
            <person name="Submissions S."/>
        </authorList>
    </citation>
    <scope>NUCLEOTIDE SEQUENCE [LARGE SCALE GENOMIC DNA]</scope>
    <source>
        <strain evidence="5">KCTC 32247</strain>
    </source>
</reference>
<accession>A0A1H1RUA4</accession>
<dbReference type="InterPro" id="IPR002477">
    <property type="entry name" value="Peptidoglycan-bd-like"/>
</dbReference>
<protein>
    <submittedName>
        <fullName evidence="4">General secretion pathway protein A</fullName>
    </submittedName>
</protein>
<dbReference type="Gene3D" id="3.90.70.10">
    <property type="entry name" value="Cysteine proteinases"/>
    <property type="match status" value="1"/>
</dbReference>
<dbReference type="Gene3D" id="3.40.50.300">
    <property type="entry name" value="P-loop containing nucleotide triphosphate hydrolases"/>
    <property type="match status" value="1"/>
</dbReference>
<feature type="domain" description="AAA+ ATPase" evidence="3">
    <location>
        <begin position="42"/>
        <end position="196"/>
    </location>
</feature>
<dbReference type="CDD" id="cd00009">
    <property type="entry name" value="AAA"/>
    <property type="match status" value="1"/>
</dbReference>
<dbReference type="InterPro" id="IPR027417">
    <property type="entry name" value="P-loop_NTPase"/>
</dbReference>
<keyword evidence="1" id="KW-0175">Coiled coil</keyword>
<organism evidence="4 5">
    <name type="scientific">Pseudomonas oryzae</name>
    <dbReference type="NCBI Taxonomy" id="1392877"/>
    <lineage>
        <taxon>Bacteria</taxon>
        <taxon>Pseudomonadati</taxon>
        <taxon>Pseudomonadota</taxon>
        <taxon>Gammaproteobacteria</taxon>
        <taxon>Pseudomonadales</taxon>
        <taxon>Pseudomonadaceae</taxon>
        <taxon>Pseudomonas</taxon>
    </lineage>
</organism>
<feature type="region of interest" description="Disordered" evidence="2">
    <location>
        <begin position="316"/>
        <end position="346"/>
    </location>
</feature>
<dbReference type="PANTHER" id="PTHR35894">
    <property type="entry name" value="GENERAL SECRETION PATHWAY PROTEIN A-RELATED"/>
    <property type="match status" value="1"/>
</dbReference>
<dbReference type="PANTHER" id="PTHR35894:SF1">
    <property type="entry name" value="PHOSPHORIBULOKINASE _ URIDINE KINASE FAMILY"/>
    <property type="match status" value="1"/>
</dbReference>
<sequence>MYKKYFGLSELPFTIAPDPRYLYLSAEHREALASLLYGINCNGGFVLLTGEIGTGKTTVCRCLLEQIPETAEIAFILNPKYSISELLEAICDELKIRYERSENRIKGYIDALNGHLLESHARGVNTVLIIDEAQNLSLDALEQIRLLTNLETSSEKLLQIILIGQPELLEKLSSPQLRQLNQRITARYHLHALNPTELREYVSHRLNVSGCEAPLFTPGALRTLHRLTGGVPRMVNIICDRALLGAYVERRRAVDSGVLRRAAAEVLGRGGEAVGGRLGRLPRWASWSAAALLLLALGVWLPGMAGDGGWPRLQAMLQPTPTPASSLATPAVATEQKPVAESATGSAEPAAAATAVAAPAAQPIEQAAPTSTGEALLPEGVVEPLDEEPAPAVAATVAAVPVDAAPQVSSPGDWQWPAGTDLGATEALAYRALFRSWGLSYDPQMAPQLCSFARAHNLSCLLQPGGLDDLLQYNLPAVVNLFNARGQDFQAALIGIDRARGLARLEIAGEQRWVELNELRNWMSGTRLLLWRMPPGYSAPLRPEGYGPLVPWLENNLARLQGKPMPAASRQRYDEPLQLQVLAFQHQNRLQTDGVVGPQTIIQLSALTESGIPLLSSTARE</sequence>
<gene>
    <name evidence="4" type="ORF">SAMN05216221_1718</name>
</gene>
<dbReference type="SUPFAM" id="SSF52540">
    <property type="entry name" value="P-loop containing nucleoside triphosphate hydrolases"/>
    <property type="match status" value="1"/>
</dbReference>
<dbReference type="GO" id="GO:0016887">
    <property type="term" value="F:ATP hydrolysis activity"/>
    <property type="evidence" value="ECO:0007669"/>
    <property type="project" value="InterPro"/>
</dbReference>
<dbReference type="Gene3D" id="1.10.101.10">
    <property type="entry name" value="PGBD-like superfamily/PGBD"/>
    <property type="match status" value="1"/>
</dbReference>
<dbReference type="RefSeq" id="WP_157719509.1">
    <property type="nucleotide sequence ID" value="NZ_LT629751.1"/>
</dbReference>
<evidence type="ECO:0000313" key="4">
    <source>
        <dbReference type="EMBL" id="SDS39264.1"/>
    </source>
</evidence>
<proteinExistence type="predicted"/>
<dbReference type="Proteomes" id="UP000243359">
    <property type="component" value="Chromosome I"/>
</dbReference>
<dbReference type="InterPro" id="IPR036365">
    <property type="entry name" value="PGBD-like_sf"/>
</dbReference>
<dbReference type="InterPro" id="IPR052026">
    <property type="entry name" value="ExeA_AAA_ATPase_DNA-bind"/>
</dbReference>
<dbReference type="InterPro" id="IPR036366">
    <property type="entry name" value="PGBDSf"/>
</dbReference>
<name>A0A1H1RUA4_9PSED</name>
<dbReference type="EMBL" id="LT629751">
    <property type="protein sequence ID" value="SDS39264.1"/>
    <property type="molecule type" value="Genomic_DNA"/>
</dbReference>
<dbReference type="SMART" id="SM00382">
    <property type="entry name" value="AAA"/>
    <property type="match status" value="1"/>
</dbReference>
<dbReference type="Pfam" id="PF13401">
    <property type="entry name" value="AAA_22"/>
    <property type="match status" value="1"/>
</dbReference>
<evidence type="ECO:0000256" key="1">
    <source>
        <dbReference type="SAM" id="Coils"/>
    </source>
</evidence>
<dbReference type="OrthoDB" id="9780149at2"/>
<evidence type="ECO:0000256" key="2">
    <source>
        <dbReference type="SAM" id="MobiDB-lite"/>
    </source>
</evidence>